<dbReference type="Proteomes" id="UP000002630">
    <property type="component" value="Unassembled WGS sequence"/>
</dbReference>
<reference evidence="2 3" key="1">
    <citation type="journal article" date="2010" name="Nature">
        <title>The Ectocarpus genome and the independent evolution of multicellularity in brown algae.</title>
        <authorList>
            <person name="Cock J.M."/>
            <person name="Sterck L."/>
            <person name="Rouze P."/>
            <person name="Scornet D."/>
            <person name="Allen A.E."/>
            <person name="Amoutzias G."/>
            <person name="Anthouard V."/>
            <person name="Artiguenave F."/>
            <person name="Aury J.M."/>
            <person name="Badger J.H."/>
            <person name="Beszteri B."/>
            <person name="Billiau K."/>
            <person name="Bonnet E."/>
            <person name="Bothwell J.H."/>
            <person name="Bowler C."/>
            <person name="Boyen C."/>
            <person name="Brownlee C."/>
            <person name="Carrano C.J."/>
            <person name="Charrier B."/>
            <person name="Cho G.Y."/>
            <person name="Coelho S.M."/>
            <person name="Collen J."/>
            <person name="Corre E."/>
            <person name="Da Silva C."/>
            <person name="Delage L."/>
            <person name="Delaroque N."/>
            <person name="Dittami S.M."/>
            <person name="Doulbeau S."/>
            <person name="Elias M."/>
            <person name="Farnham G."/>
            <person name="Gachon C.M."/>
            <person name="Gschloessl B."/>
            <person name="Heesch S."/>
            <person name="Jabbari K."/>
            <person name="Jubin C."/>
            <person name="Kawai H."/>
            <person name="Kimura K."/>
            <person name="Kloareg B."/>
            <person name="Kupper F.C."/>
            <person name="Lang D."/>
            <person name="Le Bail A."/>
            <person name="Leblanc C."/>
            <person name="Lerouge P."/>
            <person name="Lohr M."/>
            <person name="Lopez P.J."/>
            <person name="Martens C."/>
            <person name="Maumus F."/>
            <person name="Michel G."/>
            <person name="Miranda-Saavedra D."/>
            <person name="Morales J."/>
            <person name="Moreau H."/>
            <person name="Motomura T."/>
            <person name="Nagasato C."/>
            <person name="Napoli C.A."/>
            <person name="Nelson D.R."/>
            <person name="Nyvall-Collen P."/>
            <person name="Peters A.F."/>
            <person name="Pommier C."/>
            <person name="Potin P."/>
            <person name="Poulain J."/>
            <person name="Quesneville H."/>
            <person name="Read B."/>
            <person name="Rensing S.A."/>
            <person name="Ritter A."/>
            <person name="Rousvoal S."/>
            <person name="Samanta M."/>
            <person name="Samson G."/>
            <person name="Schroeder D.C."/>
            <person name="Segurens B."/>
            <person name="Strittmatter M."/>
            <person name="Tonon T."/>
            <person name="Tregear J.W."/>
            <person name="Valentin K."/>
            <person name="von Dassow P."/>
            <person name="Yamagishi T."/>
            <person name="Van de Peer Y."/>
            <person name="Wincker P."/>
        </authorList>
    </citation>
    <scope>NUCLEOTIDE SEQUENCE [LARGE SCALE GENOMIC DNA]</scope>
    <source>
        <strain evidence="3">Ec32 / CCAP1310/4</strain>
    </source>
</reference>
<organism evidence="2 3">
    <name type="scientific">Ectocarpus siliculosus</name>
    <name type="common">Brown alga</name>
    <name type="synonym">Conferva siliculosa</name>
    <dbReference type="NCBI Taxonomy" id="2880"/>
    <lineage>
        <taxon>Eukaryota</taxon>
        <taxon>Sar</taxon>
        <taxon>Stramenopiles</taxon>
        <taxon>Ochrophyta</taxon>
        <taxon>PX clade</taxon>
        <taxon>Phaeophyceae</taxon>
        <taxon>Ectocarpales</taxon>
        <taxon>Ectocarpaceae</taxon>
        <taxon>Ectocarpus</taxon>
    </lineage>
</organism>
<sequence length="206" mass="21775">MCICKRSSPKSNSTRTINKNMPPPPPPPPRHSSARDNRGRRSPNATPPAAAHDGAGASRQAPAVSMDQISSILDPFFVDTCQFFKQQSSPPPRQQAPATTVGTTTNDYDYAAAAAADTTDAAATDQPWRMENAFLSGVEATAYDAQSGAQEGDATAAGAVDVGRNENGARALQNVLGSGSSAWLETVRDMEAEKNDMLRLDVRSPN</sequence>
<gene>
    <name evidence="2" type="ORF">Esi_0116_0075</name>
</gene>
<dbReference type="AlphaFoldDB" id="D8LDD2"/>
<proteinExistence type="predicted"/>
<name>D8LDD2_ECTSI</name>
<dbReference type="OrthoDB" id="10406769at2759"/>
<keyword evidence="3" id="KW-1185">Reference proteome</keyword>
<accession>D8LDD2</accession>
<evidence type="ECO:0000256" key="1">
    <source>
        <dbReference type="SAM" id="MobiDB-lite"/>
    </source>
</evidence>
<protein>
    <submittedName>
        <fullName evidence="2">Uncharacterized protein</fullName>
    </submittedName>
</protein>
<feature type="compositionally biased region" description="Polar residues" evidence="1">
    <location>
        <begin position="9"/>
        <end position="19"/>
    </location>
</feature>
<evidence type="ECO:0000313" key="3">
    <source>
        <dbReference type="Proteomes" id="UP000002630"/>
    </source>
</evidence>
<feature type="compositionally biased region" description="Pro residues" evidence="1">
    <location>
        <begin position="21"/>
        <end position="30"/>
    </location>
</feature>
<dbReference type="EMBL" id="FN649760">
    <property type="protein sequence ID" value="CBN80190.1"/>
    <property type="molecule type" value="Genomic_DNA"/>
</dbReference>
<evidence type="ECO:0000313" key="2">
    <source>
        <dbReference type="EMBL" id="CBN80190.1"/>
    </source>
</evidence>
<feature type="region of interest" description="Disordered" evidence="1">
    <location>
        <begin position="1"/>
        <end position="63"/>
    </location>
</feature>
<feature type="region of interest" description="Disordered" evidence="1">
    <location>
        <begin position="83"/>
        <end position="103"/>
    </location>
</feature>
<dbReference type="InParanoid" id="D8LDD2"/>